<name>A0A5R8ZW21_PSENT</name>
<dbReference type="Proteomes" id="UP000307510">
    <property type="component" value="Unassembled WGS sequence"/>
</dbReference>
<dbReference type="Gene3D" id="3.40.50.2300">
    <property type="match status" value="1"/>
</dbReference>
<accession>A0A5R8ZW21</accession>
<dbReference type="EMBL" id="VASG01000008">
    <property type="protein sequence ID" value="TLP70450.1"/>
    <property type="molecule type" value="Genomic_DNA"/>
</dbReference>
<dbReference type="PANTHER" id="PTHR35271:SF1">
    <property type="entry name" value="ABC TRANSPORTER, SUBSTRATE-BINDING LIPOPROTEIN"/>
    <property type="match status" value="1"/>
</dbReference>
<evidence type="ECO:0000313" key="2">
    <source>
        <dbReference type="EMBL" id="TLP70450.1"/>
    </source>
</evidence>
<dbReference type="PROSITE" id="PS51257">
    <property type="entry name" value="PROKAR_LIPOPROTEIN"/>
    <property type="match status" value="1"/>
</dbReference>
<feature type="signal peptide" evidence="1">
    <location>
        <begin position="1"/>
        <end position="31"/>
    </location>
</feature>
<dbReference type="PANTHER" id="PTHR35271">
    <property type="entry name" value="ABC TRANSPORTER, SUBSTRATE-BINDING LIPOPROTEIN-RELATED"/>
    <property type="match status" value="1"/>
</dbReference>
<keyword evidence="1" id="KW-0732">Signal</keyword>
<comment type="caution">
    <text evidence="2">The sequence shown here is derived from an EMBL/GenBank/DDBJ whole genome shotgun (WGS) entry which is preliminary data.</text>
</comment>
<reference evidence="3" key="2">
    <citation type="submission" date="2019-06" db="EMBL/GenBank/DDBJ databases">
        <title>AzeR, a transcriptional regulator that responds to azelaic acid in Pseudomonas nitroreducens.</title>
        <authorList>
            <person name="Bez C."/>
            <person name="Javvadi S.G."/>
            <person name="Bertani I."/>
            <person name="Devescovi G."/>
            <person name="Studholme D.J."/>
            <person name="Geller A."/>
            <person name="Levy A."/>
            <person name="Venturi V."/>
        </authorList>
    </citation>
    <scope>NUCLEOTIDE SEQUENCE [LARGE SCALE GENOMIC DNA]</scope>
    <source>
        <strain evidence="3">DSM 9128</strain>
    </source>
</reference>
<dbReference type="AlphaFoldDB" id="A0A5R8ZW21"/>
<sequence>MSARCSWTSPGTLLSALLLWLACLFAQPAQARDILLVSTEQSPALQDFAEALAHHRPHDQVRLESPENLPPAASLDGETRLLLLGSGALNWRLASHDAPPALTLLVSRVEARQVLGEREPPHLSLLWSDPPPERQLQLALQLSPRPQRIGVLVGPSSEFLLEELQHSAEQLGVELTSELQTRAEDSRPLRELLGRSDLLLGLDDKQLYNAQTIKGILLSAYAGNRALIGPTAAFVKAGSLASTYSDQSDWLETLDTLLDEPAEQWPRSLYPKRFKVQSNRQVARSLGIDLQGDAELAQRLAEGEKP</sequence>
<protein>
    <submittedName>
        <fullName evidence="2">ABC transporter substrate-binding protein</fullName>
    </submittedName>
</protein>
<organism evidence="2 3">
    <name type="scientific">Pseudomonas nitroreducens</name>
    <dbReference type="NCBI Taxonomy" id="46680"/>
    <lineage>
        <taxon>Bacteria</taxon>
        <taxon>Pseudomonadati</taxon>
        <taxon>Pseudomonadota</taxon>
        <taxon>Gammaproteobacteria</taxon>
        <taxon>Pseudomonadales</taxon>
        <taxon>Pseudomonadaceae</taxon>
        <taxon>Pseudomonas</taxon>
    </lineage>
</organism>
<dbReference type="InterPro" id="IPR007487">
    <property type="entry name" value="ABC_transpt-TYRBP-like"/>
</dbReference>
<gene>
    <name evidence="2" type="ORF">FEA48_26455</name>
</gene>
<feature type="chain" id="PRO_5024441802" evidence="1">
    <location>
        <begin position="32"/>
        <end position="306"/>
    </location>
</feature>
<reference evidence="2 3" key="1">
    <citation type="submission" date="2019-05" db="EMBL/GenBank/DDBJ databases">
        <authorList>
            <person name="Moore K."/>
            <person name="O'Neill P."/>
            <person name="Farbos A."/>
            <person name="Studholme D.J."/>
        </authorList>
    </citation>
    <scope>NUCLEOTIDE SEQUENCE [LARGE SCALE GENOMIC DNA]</scope>
    <source>
        <strain evidence="2 3">DSM 9128</strain>
    </source>
</reference>
<evidence type="ECO:0000313" key="3">
    <source>
        <dbReference type="Proteomes" id="UP000307510"/>
    </source>
</evidence>
<evidence type="ECO:0000256" key="1">
    <source>
        <dbReference type="SAM" id="SignalP"/>
    </source>
</evidence>
<dbReference type="RefSeq" id="WP_138216447.1">
    <property type="nucleotide sequence ID" value="NZ_VASG01000008.1"/>
</dbReference>
<proteinExistence type="predicted"/>